<organism evidence="1 2">
    <name type="scientific">Halobacterium salinarum (strain ATCC 29341 / DSM 671 / R1)</name>
    <dbReference type="NCBI Taxonomy" id="478009"/>
    <lineage>
        <taxon>Archaea</taxon>
        <taxon>Methanobacteriati</taxon>
        <taxon>Methanobacteriota</taxon>
        <taxon>Stenosarchaea group</taxon>
        <taxon>Halobacteria</taxon>
        <taxon>Halobacteriales</taxon>
        <taxon>Halobacteriaceae</taxon>
        <taxon>Halobacterium</taxon>
        <taxon>Halobacterium salinarum NRC-34001</taxon>
    </lineage>
</organism>
<dbReference type="Pfam" id="PF13551">
    <property type="entry name" value="HTH_29"/>
    <property type="match status" value="1"/>
</dbReference>
<dbReference type="HOGENOM" id="CLU_056788_3_1_2"/>
<dbReference type="KEGG" id="hsl:OE_1045F"/>
<dbReference type="EMBL" id="AM774415">
    <property type="protein sequence ID" value="CAP12907.1"/>
    <property type="molecule type" value="Genomic_DNA"/>
</dbReference>
<dbReference type="InterPro" id="IPR009057">
    <property type="entry name" value="Homeodomain-like_sf"/>
</dbReference>
<proteinExistence type="predicted"/>
<sequence>MGGSISVERRLSDAELDQLLKTADSGERARRLGFVKNLYLGDSISEAISREGRSESTGYRWVHRWNDGGLDALLPSYGGGRPAKLSESEVDVFLECIERRQPVSTATVESILQTEFGVEYAAEYLPRKLEEVGLVYRPAARETVDRQVVLEAVDWDEKTPVEHTRGLPYDGRASRATAGWIVQE</sequence>
<evidence type="ECO:0000313" key="2">
    <source>
        <dbReference type="Proteomes" id="UP000001321"/>
    </source>
</evidence>
<dbReference type="GeneID" id="95971347"/>
<protein>
    <submittedName>
        <fullName evidence="1">Homolog to ISH16-type transposase</fullName>
    </submittedName>
</protein>
<dbReference type="Proteomes" id="UP000001321">
    <property type="component" value="Chromosome"/>
</dbReference>
<dbReference type="RefSeq" id="WP_010901965.1">
    <property type="nucleotide sequence ID" value="NC_010364.1"/>
</dbReference>
<name>B0R8H3_HALS3</name>
<dbReference type="SUPFAM" id="SSF46689">
    <property type="entry name" value="Homeodomain-like"/>
    <property type="match status" value="1"/>
</dbReference>
<evidence type="ECO:0000313" key="1">
    <source>
        <dbReference type="EMBL" id="CAP12907.1"/>
    </source>
</evidence>
<dbReference type="AlphaFoldDB" id="B0R8H3"/>
<dbReference type="GeneID" id="91084069"/>
<accession>B0R8H3</accession>
<gene>
    <name evidence="1" type="ordered locus">OE_1045F</name>
</gene>
<reference evidence="1 2" key="1">
    <citation type="journal article" date="2008" name="Genomics">
        <title>Evolution in the laboratory: the genome of Halobacterium salinarum strain R1 compared to that of strain NRC-1.</title>
        <authorList>
            <person name="Pfeiffer F."/>
            <person name="Schuster S.C."/>
            <person name="Broicher A."/>
            <person name="Falb M."/>
            <person name="Palm P."/>
            <person name="Rodewald K."/>
            <person name="Ruepp A."/>
            <person name="Soppa J."/>
            <person name="Tittor J."/>
            <person name="Oesterhelt D."/>
        </authorList>
    </citation>
    <scope>NUCLEOTIDE SEQUENCE [LARGE SCALE GENOMIC DNA]</scope>
    <source>
        <strain evidence="2">ATCC 29341 / DSM 671 / R1</strain>
    </source>
</reference>
<dbReference type="EnsemblBacteria" id="CAP12907">
    <property type="protein sequence ID" value="CAP12907"/>
    <property type="gene ID" value="OE_1045F"/>
</dbReference>
<dbReference type="PhylomeDB" id="B0R8H3"/>